<dbReference type="InterPro" id="IPR014757">
    <property type="entry name" value="Tscrpt_reg_IclR_C"/>
</dbReference>
<dbReference type="Gene3D" id="3.30.450.40">
    <property type="match status" value="1"/>
</dbReference>
<gene>
    <name evidence="6" type="ORF">GCM10009716_19870</name>
</gene>
<dbReference type="Gene3D" id="1.10.10.10">
    <property type="entry name" value="Winged helix-like DNA-binding domain superfamily/Winged helix DNA-binding domain"/>
    <property type="match status" value="1"/>
</dbReference>
<feature type="region of interest" description="Disordered" evidence="4">
    <location>
        <begin position="1"/>
        <end position="23"/>
    </location>
</feature>
<evidence type="ECO:0000256" key="1">
    <source>
        <dbReference type="ARBA" id="ARBA00023015"/>
    </source>
</evidence>
<dbReference type="InterPro" id="IPR029016">
    <property type="entry name" value="GAF-like_dom_sf"/>
</dbReference>
<organism evidence="6 7">
    <name type="scientific">Streptomyces sodiiphilus</name>
    <dbReference type="NCBI Taxonomy" id="226217"/>
    <lineage>
        <taxon>Bacteria</taxon>
        <taxon>Bacillati</taxon>
        <taxon>Actinomycetota</taxon>
        <taxon>Actinomycetes</taxon>
        <taxon>Kitasatosporales</taxon>
        <taxon>Streptomycetaceae</taxon>
        <taxon>Streptomyces</taxon>
    </lineage>
</organism>
<dbReference type="EMBL" id="BAAAMJ010000016">
    <property type="protein sequence ID" value="GAA1910029.1"/>
    <property type="molecule type" value="Genomic_DNA"/>
</dbReference>
<dbReference type="Pfam" id="PF09339">
    <property type="entry name" value="HTH_IclR"/>
    <property type="match status" value="1"/>
</dbReference>
<dbReference type="InterPro" id="IPR036388">
    <property type="entry name" value="WH-like_DNA-bd_sf"/>
</dbReference>
<dbReference type="PANTHER" id="PTHR30136">
    <property type="entry name" value="HELIX-TURN-HELIX TRANSCRIPTIONAL REGULATOR, ICLR FAMILY"/>
    <property type="match status" value="1"/>
</dbReference>
<dbReference type="Proteomes" id="UP001501303">
    <property type="component" value="Unassembled WGS sequence"/>
</dbReference>
<dbReference type="InterPro" id="IPR005471">
    <property type="entry name" value="Tscrpt_reg_IclR_N"/>
</dbReference>
<evidence type="ECO:0000259" key="5">
    <source>
        <dbReference type="PROSITE" id="PS51078"/>
    </source>
</evidence>
<proteinExistence type="predicted"/>
<comment type="caution">
    <text evidence="6">The sequence shown here is derived from an EMBL/GenBank/DDBJ whole genome shotgun (WGS) entry which is preliminary data.</text>
</comment>
<dbReference type="InterPro" id="IPR036390">
    <property type="entry name" value="WH_DNA-bd_sf"/>
</dbReference>
<reference evidence="7" key="1">
    <citation type="journal article" date="2019" name="Int. J. Syst. Evol. Microbiol.">
        <title>The Global Catalogue of Microorganisms (GCM) 10K type strain sequencing project: providing services to taxonomists for standard genome sequencing and annotation.</title>
        <authorList>
            <consortium name="The Broad Institute Genomics Platform"/>
            <consortium name="The Broad Institute Genome Sequencing Center for Infectious Disease"/>
            <person name="Wu L."/>
            <person name="Ma J."/>
        </authorList>
    </citation>
    <scope>NUCLEOTIDE SEQUENCE [LARGE SCALE GENOMIC DNA]</scope>
    <source>
        <strain evidence="7">JCM 13581</strain>
    </source>
</reference>
<dbReference type="InterPro" id="IPR050707">
    <property type="entry name" value="HTH_MetabolicPath_Reg"/>
</dbReference>
<name>A0ABP5AFB8_9ACTN</name>
<accession>A0ABP5AFB8</accession>
<dbReference type="SUPFAM" id="SSF55781">
    <property type="entry name" value="GAF domain-like"/>
    <property type="match status" value="1"/>
</dbReference>
<evidence type="ECO:0000256" key="3">
    <source>
        <dbReference type="ARBA" id="ARBA00023163"/>
    </source>
</evidence>
<dbReference type="SMART" id="SM00346">
    <property type="entry name" value="HTH_ICLR"/>
    <property type="match status" value="1"/>
</dbReference>
<sequence>MEQVGEQESGGAGSDDGDLCLHGSSLEEPVSRAQSVLPLSGILDPMAGGGREAGRSVTSKVLAVLGAFDELHPRLTLTGIARRSDLPLTTVHRIAGELRQARVLVRCSDGRLRIGTRMWELGRLAENLLPDLARPWMQELFAETRENVHLAVRDGTEVLYADKVYGRRAVPIVSRVGGRLPMHPTGVGKVLLAFEEEWFVSSYLSRPLERPTPYTITEPGRLGRELAAVRAQGYALTSQEMTLGSCSAAAPVIVDGRAVAAVGIVVASRRARELPRLTGPLRATAAGIARSYAEARPS</sequence>
<dbReference type="SUPFAM" id="SSF46785">
    <property type="entry name" value="Winged helix' DNA-binding domain"/>
    <property type="match status" value="1"/>
</dbReference>
<dbReference type="PANTHER" id="PTHR30136:SF24">
    <property type="entry name" value="HTH-TYPE TRANSCRIPTIONAL REPRESSOR ALLR"/>
    <property type="match status" value="1"/>
</dbReference>
<dbReference type="Pfam" id="PF01614">
    <property type="entry name" value="IclR_C"/>
    <property type="match status" value="1"/>
</dbReference>
<keyword evidence="1" id="KW-0805">Transcription regulation</keyword>
<keyword evidence="2" id="KW-0238">DNA-binding</keyword>
<keyword evidence="3" id="KW-0804">Transcription</keyword>
<protein>
    <submittedName>
        <fullName evidence="6">IclR family transcriptional regulator</fullName>
    </submittedName>
</protein>
<dbReference type="PROSITE" id="PS51078">
    <property type="entry name" value="ICLR_ED"/>
    <property type="match status" value="1"/>
</dbReference>
<evidence type="ECO:0000313" key="7">
    <source>
        <dbReference type="Proteomes" id="UP001501303"/>
    </source>
</evidence>
<evidence type="ECO:0000256" key="4">
    <source>
        <dbReference type="SAM" id="MobiDB-lite"/>
    </source>
</evidence>
<keyword evidence="7" id="KW-1185">Reference proteome</keyword>
<evidence type="ECO:0000313" key="6">
    <source>
        <dbReference type="EMBL" id="GAA1910029.1"/>
    </source>
</evidence>
<feature type="domain" description="IclR-ED" evidence="5">
    <location>
        <begin position="117"/>
        <end position="294"/>
    </location>
</feature>
<evidence type="ECO:0000256" key="2">
    <source>
        <dbReference type="ARBA" id="ARBA00023125"/>
    </source>
</evidence>